<dbReference type="AlphaFoldDB" id="A0AAD5YUP4"/>
<keyword evidence="3" id="KW-1185">Reference proteome</keyword>
<proteinExistence type="predicted"/>
<sequence length="536" mass="60876">MPAPLSTTCPQCGHSLEEGMKQESTYSSNPAANAFGNDIPTLRIQQEDVPRMEAEVERLSALIRSLHEERTRLLRKINCVQATTRRLPPEILSIIFQLIRPPIDFSSRQTLAELPDDLTLRRETYNQEEDLQLDLGAVCHQWRQYAWSTPQLWTSISVEVFETVAENNAAILDLYFQNARTLPMTVELDMRAQLYKLPDSEDVEKRSKVFSRLESIRNTVFITNAHKIQRLILLGLPLEWSTCVGPNLNSCQDLALLWPISYTQEAEYDLAGLSQLPSLRRIAFRYLSASVAIPSSVTVIAVQLVSIYQCFVLLTTCPNLLEFKLSLSTHNDSSIPPTNLGERVVISRLQKLDWYLCENPWNIAFLRRSVNFNEFNDAGERVMIDILTNLPSSITSLGFVYSLGPAVITAMRMMGRSIAAFQAPDMTDFRIRNGVISNTEGPKVLASLHTLILACGRQAEVTFKLLFEMLEAFHTATKHWRRAPFKLVILRQTGQTDELDAESEKKATELMNSGFDLEIVWDWERRVKLSSFEDGV</sequence>
<comment type="caution">
    <text evidence="2">The sequence shown here is derived from an EMBL/GenBank/DDBJ whole genome shotgun (WGS) entry which is preliminary data.</text>
</comment>
<name>A0AAD5YUP4_9AGAR</name>
<organism evidence="2 3">
    <name type="scientific">Leucocoprinus birnbaumii</name>
    <dbReference type="NCBI Taxonomy" id="56174"/>
    <lineage>
        <taxon>Eukaryota</taxon>
        <taxon>Fungi</taxon>
        <taxon>Dikarya</taxon>
        <taxon>Basidiomycota</taxon>
        <taxon>Agaricomycotina</taxon>
        <taxon>Agaricomycetes</taxon>
        <taxon>Agaricomycetidae</taxon>
        <taxon>Agaricales</taxon>
        <taxon>Agaricineae</taxon>
        <taxon>Agaricaceae</taxon>
        <taxon>Leucocoprinus</taxon>
    </lineage>
</organism>
<gene>
    <name evidence="2" type="ORF">NP233_g5352</name>
</gene>
<feature type="coiled-coil region" evidence="1">
    <location>
        <begin position="49"/>
        <end position="76"/>
    </location>
</feature>
<reference evidence="2" key="1">
    <citation type="submission" date="2022-07" db="EMBL/GenBank/DDBJ databases">
        <title>Genome Sequence of Leucocoprinus birnbaumii.</title>
        <authorList>
            <person name="Buettner E."/>
        </authorList>
    </citation>
    <scope>NUCLEOTIDE SEQUENCE</scope>
    <source>
        <strain evidence="2">VT141</strain>
    </source>
</reference>
<keyword evidence="1" id="KW-0175">Coiled coil</keyword>
<dbReference type="EMBL" id="JANIEX010000313">
    <property type="protein sequence ID" value="KAJ3568993.1"/>
    <property type="molecule type" value="Genomic_DNA"/>
</dbReference>
<accession>A0AAD5YUP4</accession>
<dbReference type="Proteomes" id="UP001213000">
    <property type="component" value="Unassembled WGS sequence"/>
</dbReference>
<evidence type="ECO:0000313" key="2">
    <source>
        <dbReference type="EMBL" id="KAJ3568993.1"/>
    </source>
</evidence>
<evidence type="ECO:0000256" key="1">
    <source>
        <dbReference type="SAM" id="Coils"/>
    </source>
</evidence>
<evidence type="ECO:0000313" key="3">
    <source>
        <dbReference type="Proteomes" id="UP001213000"/>
    </source>
</evidence>
<protein>
    <recommendedName>
        <fullName evidence="4">F-box domain-containing protein</fullName>
    </recommendedName>
</protein>
<evidence type="ECO:0008006" key="4">
    <source>
        <dbReference type="Google" id="ProtNLM"/>
    </source>
</evidence>